<name>A0A9E6PSU0_9PSED</name>
<evidence type="ECO:0000256" key="8">
    <source>
        <dbReference type="PIRSR" id="PIRSR640255-1"/>
    </source>
</evidence>
<keyword evidence="4 9" id="KW-0479">Metal-binding</keyword>
<feature type="domain" description="ENPP1-3/EXOG-like endonuclease/phosphodiesterase" evidence="11">
    <location>
        <begin position="73"/>
        <end position="273"/>
    </location>
</feature>
<dbReference type="GO" id="GO:0016787">
    <property type="term" value="F:hydrolase activity"/>
    <property type="evidence" value="ECO:0007669"/>
    <property type="project" value="UniProtKB-KW"/>
</dbReference>
<sequence>MVNRNLQKTGLYLLLALVSACSTVETRRTAETAPAPVPAPAPAPLPQVTGSAPQNDNCSVGCPTGGSNVTLVRTAYTLNNDAQTKFAKWVAYRVTKDTPYPNRPRNWKTDPDIPAGETLDDADYDLAHDTLKTDRGHQANLASMAGVSDWQTLNYLSNITPQKSDLNQGAWARLEDKERTLVKQPGIDSVYVLTGTLYERYIGTLPSTTKQHTIPSGYWKIIFTNSTPTEGTFAAFIMDQDTPRAANFCNYQVTVEEIEQRSGLKVWTTLPAAEQAALKPVHGQLGKDIGC</sequence>
<dbReference type="Pfam" id="PF01223">
    <property type="entry name" value="Endonuclease_NS"/>
    <property type="match status" value="1"/>
</dbReference>
<evidence type="ECO:0000256" key="6">
    <source>
        <dbReference type="ARBA" id="ARBA00022801"/>
    </source>
</evidence>
<dbReference type="EC" id="3.1.30.-" evidence="10"/>
<comment type="similarity">
    <text evidence="2 10">Belongs to the DNA/RNA non-specific endonuclease family.</text>
</comment>
<gene>
    <name evidence="13" type="ORF">HU752_020765</name>
</gene>
<feature type="binding site" evidence="9">
    <location>
        <position position="167"/>
    </location>
    <ligand>
        <name>Mg(2+)</name>
        <dbReference type="ChEBI" id="CHEBI:18420"/>
        <note>catalytic</note>
    </ligand>
</feature>
<organism evidence="13 14">
    <name type="scientific">Pseudomonas vanderleydeniana</name>
    <dbReference type="NCBI Taxonomy" id="2745495"/>
    <lineage>
        <taxon>Bacteria</taxon>
        <taxon>Pseudomonadati</taxon>
        <taxon>Pseudomonadota</taxon>
        <taxon>Gammaproteobacteria</taxon>
        <taxon>Pseudomonadales</taxon>
        <taxon>Pseudomonadaceae</taxon>
        <taxon>Pseudomonas</taxon>
    </lineage>
</organism>
<reference evidence="13 14" key="1">
    <citation type="journal article" date="2020" name="Microorganisms">
        <title>Reliable Identification of Environmental Pseudomonas Isolates Using the rpoD Gene.</title>
        <authorList>
            <consortium name="The Broad Institute Genome Sequencing Platform"/>
            <person name="Girard L."/>
            <person name="Lood C."/>
            <person name="Rokni-Zadeh H."/>
            <person name="van Noort V."/>
            <person name="Lavigne R."/>
            <person name="De Mot R."/>
        </authorList>
    </citation>
    <scope>NUCLEOTIDE SEQUENCE [LARGE SCALE GENOMIC DNA]</scope>
    <source>
        <strain evidence="13 14">RW8P3</strain>
    </source>
</reference>
<dbReference type="Gene3D" id="3.40.570.10">
    <property type="entry name" value="Extracellular Endonuclease, subunit A"/>
    <property type="match status" value="1"/>
</dbReference>
<dbReference type="InterPro" id="IPR001604">
    <property type="entry name" value="Endo_G_ENPP1-like_dom"/>
</dbReference>
<dbReference type="InterPro" id="IPR040255">
    <property type="entry name" value="Non-specific_endonuclease"/>
</dbReference>
<evidence type="ECO:0000256" key="1">
    <source>
        <dbReference type="ARBA" id="ARBA00001946"/>
    </source>
</evidence>
<dbReference type="Proteomes" id="UP000634530">
    <property type="component" value="Chromosome"/>
</dbReference>
<feature type="active site" description="Proton acceptor" evidence="8">
    <location>
        <position position="137"/>
    </location>
</feature>
<evidence type="ECO:0000256" key="2">
    <source>
        <dbReference type="ARBA" id="ARBA00010052"/>
    </source>
</evidence>
<dbReference type="GO" id="GO:0046872">
    <property type="term" value="F:metal ion binding"/>
    <property type="evidence" value="ECO:0007669"/>
    <property type="project" value="UniProtKB-KW"/>
</dbReference>
<dbReference type="AlphaFoldDB" id="A0A9E6PSU0"/>
<dbReference type="SMART" id="SM00477">
    <property type="entry name" value="NUC"/>
    <property type="match status" value="1"/>
</dbReference>
<keyword evidence="3 10" id="KW-0540">Nuclease</keyword>
<feature type="domain" description="DNA/RNA non-specific endonuclease/pyrophosphatase/phosphodiesterase" evidence="12">
    <location>
        <begin position="72"/>
        <end position="273"/>
    </location>
</feature>
<dbReference type="InterPro" id="IPR044929">
    <property type="entry name" value="DNA/RNA_non-sp_Endonuclease_sf"/>
</dbReference>
<keyword evidence="5 10" id="KW-0255">Endonuclease</keyword>
<dbReference type="InterPro" id="IPR018524">
    <property type="entry name" value="DNA/RNA_endonuclease_AS"/>
</dbReference>
<dbReference type="CDD" id="cd00091">
    <property type="entry name" value="NUC"/>
    <property type="match status" value="1"/>
</dbReference>
<dbReference type="PANTHER" id="PTHR13966:SF5">
    <property type="entry name" value="ENDONUCLEASE G, MITOCHONDRIAL"/>
    <property type="match status" value="1"/>
</dbReference>
<evidence type="ECO:0000256" key="4">
    <source>
        <dbReference type="ARBA" id="ARBA00022723"/>
    </source>
</evidence>
<keyword evidence="7" id="KW-0460">Magnesium</keyword>
<evidence type="ECO:0000256" key="3">
    <source>
        <dbReference type="ARBA" id="ARBA00022722"/>
    </source>
</evidence>
<accession>A0A9E6PSU0</accession>
<keyword evidence="6 10" id="KW-0378">Hydrolase</keyword>
<dbReference type="InterPro" id="IPR044925">
    <property type="entry name" value="His-Me_finger_sf"/>
</dbReference>
<comment type="cofactor">
    <cofactor evidence="1 10">
        <name>Mg(2+)</name>
        <dbReference type="ChEBI" id="CHEBI:18420"/>
    </cofactor>
</comment>
<protein>
    <recommendedName>
        <fullName evidence="10">Endonuclease</fullName>
        <ecNumber evidence="10">3.1.30.-</ecNumber>
    </recommendedName>
</protein>
<evidence type="ECO:0000256" key="10">
    <source>
        <dbReference type="RuleBase" id="RU366055"/>
    </source>
</evidence>
<dbReference type="GO" id="GO:0004519">
    <property type="term" value="F:endonuclease activity"/>
    <property type="evidence" value="ECO:0007669"/>
    <property type="project" value="UniProtKB-UniRule"/>
</dbReference>
<evidence type="ECO:0000256" key="7">
    <source>
        <dbReference type="ARBA" id="ARBA00022842"/>
    </source>
</evidence>
<keyword evidence="14" id="KW-1185">Reference proteome</keyword>
<dbReference type="PANTHER" id="PTHR13966">
    <property type="entry name" value="ENDONUCLEASE RELATED"/>
    <property type="match status" value="1"/>
</dbReference>
<evidence type="ECO:0000256" key="5">
    <source>
        <dbReference type="ARBA" id="ARBA00022759"/>
    </source>
</evidence>
<reference evidence="13 14" key="2">
    <citation type="journal article" date="2021" name="Microorganisms">
        <title>The Ever-Expanding Pseudomonas Genus: Description of 43 New Species and Partition of the Pseudomonas putida Group.</title>
        <authorList>
            <person name="Girard L."/>
            <person name="Lood C."/>
            <person name="Hofte M."/>
            <person name="Vandamme P."/>
            <person name="Rokni-Zadeh H."/>
            <person name="van Noort V."/>
            <person name="Lavigne R."/>
            <person name="De Mot R."/>
        </authorList>
    </citation>
    <scope>NUCLEOTIDE SEQUENCE [LARGE SCALE GENOMIC DNA]</scope>
    <source>
        <strain evidence="13 14">RW8P3</strain>
    </source>
</reference>
<dbReference type="GO" id="GO:0003676">
    <property type="term" value="F:nucleic acid binding"/>
    <property type="evidence" value="ECO:0007669"/>
    <property type="project" value="InterPro"/>
</dbReference>
<evidence type="ECO:0000259" key="12">
    <source>
        <dbReference type="SMART" id="SM00892"/>
    </source>
</evidence>
<dbReference type="SMART" id="SM00892">
    <property type="entry name" value="Endonuclease_NS"/>
    <property type="match status" value="1"/>
</dbReference>
<dbReference type="KEGG" id="pvw:HU752_020765"/>
<evidence type="ECO:0000256" key="9">
    <source>
        <dbReference type="PIRSR" id="PIRSR640255-2"/>
    </source>
</evidence>
<dbReference type="PROSITE" id="PS01070">
    <property type="entry name" value="NUCLEASE_NON_SPEC"/>
    <property type="match status" value="1"/>
</dbReference>
<evidence type="ECO:0000313" key="13">
    <source>
        <dbReference type="EMBL" id="QXI31568.1"/>
    </source>
</evidence>
<dbReference type="SUPFAM" id="SSF54060">
    <property type="entry name" value="His-Me finger endonucleases"/>
    <property type="match status" value="1"/>
</dbReference>
<proteinExistence type="inferred from homology"/>
<dbReference type="EMBL" id="CP077093">
    <property type="protein sequence ID" value="QXI31568.1"/>
    <property type="molecule type" value="Genomic_DNA"/>
</dbReference>
<dbReference type="InterPro" id="IPR020821">
    <property type="entry name" value="ENPP1-3/EXOG-like_nuc-like"/>
</dbReference>
<dbReference type="PROSITE" id="PS51257">
    <property type="entry name" value="PROKAR_LIPOPROTEIN"/>
    <property type="match status" value="1"/>
</dbReference>
<evidence type="ECO:0000259" key="11">
    <source>
        <dbReference type="SMART" id="SM00477"/>
    </source>
</evidence>
<evidence type="ECO:0000313" key="14">
    <source>
        <dbReference type="Proteomes" id="UP000634530"/>
    </source>
</evidence>